<dbReference type="Gene3D" id="3.40.50.720">
    <property type="entry name" value="NAD(P)-binding Rossmann-like Domain"/>
    <property type="match status" value="1"/>
</dbReference>
<dbReference type="RefSeq" id="WP_053342491.1">
    <property type="nucleotide sequence ID" value="NZ_LFPA01000117.1"/>
</dbReference>
<dbReference type="GO" id="GO:0009073">
    <property type="term" value="P:aromatic amino acid family biosynthetic process"/>
    <property type="evidence" value="ECO:0007669"/>
    <property type="project" value="UniProtKB-KW"/>
</dbReference>
<dbReference type="InterPro" id="IPR046346">
    <property type="entry name" value="Aminoacid_DH-like_N_sf"/>
</dbReference>
<comment type="function">
    <text evidence="7">Involved in the biosynthesis of the chorismate, which leads to the biosynthesis of aromatic amino acids. Catalyzes the reversible NADPH linked reduction of 3-dehydroshikimate (DHSA) to yield shikimate (SA).</text>
</comment>
<dbReference type="OrthoDB" id="9792692at2"/>
<dbReference type="GO" id="GO:0008652">
    <property type="term" value="P:amino acid biosynthetic process"/>
    <property type="evidence" value="ECO:0007669"/>
    <property type="project" value="UniProtKB-KW"/>
</dbReference>
<dbReference type="PANTHER" id="PTHR21089:SF1">
    <property type="entry name" value="BIFUNCTIONAL 3-DEHYDROQUINATE DEHYDRATASE_SHIKIMATE DEHYDROGENASE, CHLOROPLASTIC"/>
    <property type="match status" value="1"/>
</dbReference>
<feature type="binding site" evidence="7">
    <location>
        <position position="86"/>
    </location>
    <ligand>
        <name>shikimate</name>
        <dbReference type="ChEBI" id="CHEBI:36208"/>
    </ligand>
</feature>
<evidence type="ECO:0000256" key="3">
    <source>
        <dbReference type="ARBA" id="ARBA00022605"/>
    </source>
</evidence>
<accession>A0A0L9Y762</accession>
<proteinExistence type="inferred from homology"/>
<dbReference type="Pfam" id="PF08501">
    <property type="entry name" value="Shikimate_dh_N"/>
    <property type="match status" value="1"/>
</dbReference>
<comment type="catalytic activity">
    <reaction evidence="7">
        <text>shikimate + NADP(+) = 3-dehydroshikimate + NADPH + H(+)</text>
        <dbReference type="Rhea" id="RHEA:17737"/>
        <dbReference type="ChEBI" id="CHEBI:15378"/>
        <dbReference type="ChEBI" id="CHEBI:16630"/>
        <dbReference type="ChEBI" id="CHEBI:36208"/>
        <dbReference type="ChEBI" id="CHEBI:57783"/>
        <dbReference type="ChEBI" id="CHEBI:58349"/>
        <dbReference type="EC" id="1.1.1.25"/>
    </reaction>
</comment>
<dbReference type="GO" id="GO:0019632">
    <property type="term" value="P:shikimate metabolic process"/>
    <property type="evidence" value="ECO:0007669"/>
    <property type="project" value="InterPro"/>
</dbReference>
<keyword evidence="3 7" id="KW-0028">Amino-acid biosynthesis</keyword>
<sequence>MNFYGVLGEKLSHSISPMIHNKIFSLLDIKGAYKIFEVEREDLKKFADSLRVLKIKGCNVTIPYKEDIMKYLDEISPEAKKIRAINTILLKNNKLYGFNSDYYGFNSILIRNNIEVNDKVAMVLGTGGASKAAVTLLLDRGIKKIYLVSRSKKSISLDEDKRIEYKTYNNINDIKGDILINTTPVGMYPNVDFKPVNEKIIDNFDILIDLIYNPRETQFLQNGKILNKKVCGGLEMLVGQAIKSSEIWHDISIDNDIQEELYSYIDEKFK</sequence>
<dbReference type="Proteomes" id="UP000473681">
    <property type="component" value="Unassembled WGS sequence"/>
</dbReference>
<evidence type="ECO:0000259" key="8">
    <source>
        <dbReference type="Pfam" id="PF08501"/>
    </source>
</evidence>
<evidence type="ECO:0000256" key="4">
    <source>
        <dbReference type="ARBA" id="ARBA00022857"/>
    </source>
</evidence>
<feature type="binding site" evidence="7">
    <location>
        <position position="212"/>
    </location>
    <ligand>
        <name>shikimate</name>
        <dbReference type="ChEBI" id="CHEBI:36208"/>
    </ligand>
</feature>
<dbReference type="Proteomes" id="UP000476820">
    <property type="component" value="Unassembled WGS sequence"/>
</dbReference>
<dbReference type="HAMAP" id="MF_00222">
    <property type="entry name" value="Shikimate_DH_AroE"/>
    <property type="match status" value="1"/>
</dbReference>
<dbReference type="EMBL" id="SWVK01000005">
    <property type="protein sequence ID" value="NFN34536.1"/>
    <property type="molecule type" value="Genomic_DNA"/>
</dbReference>
<evidence type="ECO:0000256" key="5">
    <source>
        <dbReference type="ARBA" id="ARBA00023002"/>
    </source>
</evidence>
<dbReference type="GO" id="GO:0050661">
    <property type="term" value="F:NADP binding"/>
    <property type="evidence" value="ECO:0007669"/>
    <property type="project" value="InterPro"/>
</dbReference>
<dbReference type="SUPFAM" id="SSF51735">
    <property type="entry name" value="NAD(P)-binding Rossmann-fold domains"/>
    <property type="match status" value="1"/>
</dbReference>
<dbReference type="Gene3D" id="3.40.50.10860">
    <property type="entry name" value="Leucine Dehydrogenase, chain A, domain 1"/>
    <property type="match status" value="1"/>
</dbReference>
<evidence type="ECO:0000256" key="6">
    <source>
        <dbReference type="ARBA" id="ARBA00023141"/>
    </source>
</evidence>
<dbReference type="GO" id="GO:0005829">
    <property type="term" value="C:cytosol"/>
    <property type="evidence" value="ECO:0007669"/>
    <property type="project" value="TreeGrafter"/>
</dbReference>
<organism evidence="9 12">
    <name type="scientific">Clostridium botulinum</name>
    <dbReference type="NCBI Taxonomy" id="1491"/>
    <lineage>
        <taxon>Bacteria</taxon>
        <taxon>Bacillati</taxon>
        <taxon>Bacillota</taxon>
        <taxon>Clostridia</taxon>
        <taxon>Eubacteriales</taxon>
        <taxon>Clostridiaceae</taxon>
        <taxon>Clostridium</taxon>
    </lineage>
</organism>
<feature type="binding site" evidence="7">
    <location>
        <position position="233"/>
    </location>
    <ligand>
        <name>NADP(+)</name>
        <dbReference type="ChEBI" id="CHEBI:58349"/>
    </ligand>
</feature>
<dbReference type="InterPro" id="IPR036291">
    <property type="entry name" value="NAD(P)-bd_dom_sf"/>
</dbReference>
<dbReference type="EC" id="1.1.1.25" evidence="2 7"/>
<comment type="caution">
    <text evidence="7">Lacks conserved residue(s) required for the propagation of feature annotation.</text>
</comment>
<evidence type="ECO:0000313" key="11">
    <source>
        <dbReference type="Proteomes" id="UP000473681"/>
    </source>
</evidence>
<feature type="binding site" evidence="7">
    <location>
        <begin position="14"/>
        <end position="16"/>
    </location>
    <ligand>
        <name>shikimate</name>
        <dbReference type="ChEBI" id="CHEBI:36208"/>
    </ligand>
</feature>
<feature type="binding site" evidence="7">
    <location>
        <position position="101"/>
    </location>
    <ligand>
        <name>shikimate</name>
        <dbReference type="ChEBI" id="CHEBI:36208"/>
    </ligand>
</feature>
<comment type="subunit">
    <text evidence="7">Homodimer.</text>
</comment>
<dbReference type="EMBL" id="SWOV01000010">
    <property type="protein sequence ID" value="NFF87325.1"/>
    <property type="molecule type" value="Genomic_DNA"/>
</dbReference>
<dbReference type="InterPro" id="IPR013708">
    <property type="entry name" value="Shikimate_DH-bd_N"/>
</dbReference>
<keyword evidence="5 7" id="KW-0560">Oxidoreductase</keyword>
<evidence type="ECO:0000256" key="1">
    <source>
        <dbReference type="ARBA" id="ARBA00004871"/>
    </source>
</evidence>
<dbReference type="UniPathway" id="UPA00053">
    <property type="reaction ID" value="UER00087"/>
</dbReference>
<reference evidence="11 12" key="1">
    <citation type="submission" date="2019-04" db="EMBL/GenBank/DDBJ databases">
        <title>Genome sequencing of Clostridium botulinum Groups I-IV and Clostridium butyricum.</title>
        <authorList>
            <person name="Brunt J."/>
            <person name="Van Vliet A.H.M."/>
            <person name="Stringer S.C."/>
            <person name="Carter A.T."/>
            <person name="Peck M.W."/>
        </authorList>
    </citation>
    <scope>NUCLEOTIDE SEQUENCE [LARGE SCALE GENOMIC DNA]</scope>
    <source>
        <strain evidence="9 12">1605</strain>
        <strain evidence="10 11">CB-K-33E</strain>
    </source>
</reference>
<evidence type="ECO:0000256" key="2">
    <source>
        <dbReference type="ARBA" id="ARBA00012962"/>
    </source>
</evidence>
<dbReference type="SUPFAM" id="SSF53223">
    <property type="entry name" value="Aminoacid dehydrogenase-like, N-terminal domain"/>
    <property type="match status" value="1"/>
</dbReference>
<feature type="binding site" evidence="7">
    <location>
        <position position="240"/>
    </location>
    <ligand>
        <name>shikimate</name>
        <dbReference type="ChEBI" id="CHEBI:36208"/>
    </ligand>
</feature>
<dbReference type="NCBIfam" id="TIGR00507">
    <property type="entry name" value="aroE"/>
    <property type="match status" value="1"/>
</dbReference>
<feature type="binding site" evidence="7">
    <location>
        <position position="61"/>
    </location>
    <ligand>
        <name>shikimate</name>
        <dbReference type="ChEBI" id="CHEBI:36208"/>
    </ligand>
</feature>
<feature type="active site" description="Proton acceptor" evidence="7">
    <location>
        <position position="65"/>
    </location>
</feature>
<comment type="similarity">
    <text evidence="7">Belongs to the shikimate dehydrogenase family.</text>
</comment>
<dbReference type="InterPro" id="IPR011342">
    <property type="entry name" value="Shikimate_DH"/>
</dbReference>
<feature type="binding site" evidence="7">
    <location>
        <position position="210"/>
    </location>
    <ligand>
        <name>NADP(+)</name>
        <dbReference type="ChEBI" id="CHEBI:58349"/>
    </ligand>
</feature>
<dbReference type="InterPro" id="IPR022893">
    <property type="entry name" value="Shikimate_DH_fam"/>
</dbReference>
<dbReference type="AlphaFoldDB" id="A0A0L9Y762"/>
<dbReference type="GO" id="GO:0009423">
    <property type="term" value="P:chorismate biosynthetic process"/>
    <property type="evidence" value="ECO:0007669"/>
    <property type="project" value="UniProtKB-UniRule"/>
</dbReference>
<keyword evidence="4 7" id="KW-0521">NADP</keyword>
<name>A0A0L9Y762_CLOBO</name>
<comment type="pathway">
    <text evidence="1 7">Metabolic intermediate biosynthesis; chorismate biosynthesis; chorismate from D-erythrose 4-phosphate and phosphoenolpyruvate: step 4/7.</text>
</comment>
<protein>
    <recommendedName>
        <fullName evidence="2 7">Shikimate dehydrogenase (NADP(+))</fullName>
        <shortName evidence="7">SDH</shortName>
        <ecNumber evidence="2 7">1.1.1.25</ecNumber>
    </recommendedName>
</protein>
<gene>
    <name evidence="7 9" type="primary">aroE</name>
    <name evidence="9" type="ORF">FC774_05485</name>
    <name evidence="10" type="ORF">FDB51_05185</name>
</gene>
<evidence type="ECO:0000313" key="10">
    <source>
        <dbReference type="EMBL" id="NFN34536.1"/>
    </source>
</evidence>
<evidence type="ECO:0000256" key="7">
    <source>
        <dbReference type="HAMAP-Rule" id="MF_00222"/>
    </source>
</evidence>
<dbReference type="CDD" id="cd01065">
    <property type="entry name" value="NAD_bind_Shikimate_DH"/>
    <property type="match status" value="1"/>
</dbReference>
<keyword evidence="6 7" id="KW-0057">Aromatic amino acid biosynthesis</keyword>
<feature type="domain" description="Shikimate dehydrogenase substrate binding N-terminal" evidence="8">
    <location>
        <begin position="6"/>
        <end position="88"/>
    </location>
</feature>
<comment type="caution">
    <text evidence="9">The sequence shown here is derived from an EMBL/GenBank/DDBJ whole genome shotgun (WGS) entry which is preliminary data.</text>
</comment>
<evidence type="ECO:0000313" key="9">
    <source>
        <dbReference type="EMBL" id="NFF87325.1"/>
    </source>
</evidence>
<dbReference type="PANTHER" id="PTHR21089">
    <property type="entry name" value="SHIKIMATE DEHYDROGENASE"/>
    <property type="match status" value="1"/>
</dbReference>
<dbReference type="GO" id="GO:0004764">
    <property type="term" value="F:shikimate 3-dehydrogenase (NADP+) activity"/>
    <property type="evidence" value="ECO:0007669"/>
    <property type="project" value="UniProtKB-UniRule"/>
</dbReference>
<evidence type="ECO:0000313" key="12">
    <source>
        <dbReference type="Proteomes" id="UP000476820"/>
    </source>
</evidence>